<evidence type="ECO:0000313" key="1">
    <source>
        <dbReference type="EMBL" id="GIX74183.1"/>
    </source>
</evidence>
<dbReference type="EMBL" id="BPLR01020041">
    <property type="protein sequence ID" value="GIX74183.1"/>
    <property type="molecule type" value="Genomic_DNA"/>
</dbReference>
<organism evidence="1 2">
    <name type="scientific">Caerostris extrusa</name>
    <name type="common">Bark spider</name>
    <name type="synonym">Caerostris bankana</name>
    <dbReference type="NCBI Taxonomy" id="172846"/>
    <lineage>
        <taxon>Eukaryota</taxon>
        <taxon>Metazoa</taxon>
        <taxon>Ecdysozoa</taxon>
        <taxon>Arthropoda</taxon>
        <taxon>Chelicerata</taxon>
        <taxon>Arachnida</taxon>
        <taxon>Araneae</taxon>
        <taxon>Araneomorphae</taxon>
        <taxon>Entelegynae</taxon>
        <taxon>Araneoidea</taxon>
        <taxon>Araneidae</taxon>
        <taxon>Caerostris</taxon>
    </lineage>
</organism>
<comment type="caution">
    <text evidence="1">The sequence shown here is derived from an EMBL/GenBank/DDBJ whole genome shotgun (WGS) entry which is preliminary data.</text>
</comment>
<proteinExistence type="predicted"/>
<name>A0AAV4MP81_CAEEX</name>
<protein>
    <submittedName>
        <fullName evidence="1">Uncharacterized protein</fullName>
    </submittedName>
</protein>
<keyword evidence="2" id="KW-1185">Reference proteome</keyword>
<evidence type="ECO:0000313" key="2">
    <source>
        <dbReference type="Proteomes" id="UP001054945"/>
    </source>
</evidence>
<gene>
    <name evidence="1" type="ORF">CEXT_804871</name>
</gene>
<sequence>MTGWDQENVLPFLSTTQYFSAAHHVRVVRGITNWGKRDDWEEVVCVNRSRNGSTPVLSKLRLNNDTYQPTRPAA</sequence>
<reference evidence="1 2" key="1">
    <citation type="submission" date="2021-06" db="EMBL/GenBank/DDBJ databases">
        <title>Caerostris extrusa draft genome.</title>
        <authorList>
            <person name="Kono N."/>
            <person name="Arakawa K."/>
        </authorList>
    </citation>
    <scope>NUCLEOTIDE SEQUENCE [LARGE SCALE GENOMIC DNA]</scope>
</reference>
<dbReference type="AlphaFoldDB" id="A0AAV4MP81"/>
<accession>A0AAV4MP81</accession>
<dbReference type="Proteomes" id="UP001054945">
    <property type="component" value="Unassembled WGS sequence"/>
</dbReference>